<evidence type="ECO:0000313" key="1">
    <source>
        <dbReference type="EMBL" id="GAN34685.1"/>
    </source>
</evidence>
<name>A0ABQ0K0T2_9BACT</name>
<gene>
    <name evidence="1" type="ORF">BROSI_A3228</name>
</gene>
<evidence type="ECO:0000313" key="2">
    <source>
        <dbReference type="Proteomes" id="UP000032309"/>
    </source>
</evidence>
<proteinExistence type="predicted"/>
<protein>
    <submittedName>
        <fullName evidence="1">Glycosyl hydrolase</fullName>
    </submittedName>
</protein>
<dbReference type="EMBL" id="BAFN01000001">
    <property type="protein sequence ID" value="GAN34685.1"/>
    <property type="molecule type" value="Genomic_DNA"/>
</dbReference>
<reference evidence="2" key="1">
    <citation type="journal article" date="2015" name="Genome Announc.">
        <title>Draft Genome Sequence of an Anaerobic Ammonium-Oxidizing Bacterium, "Candidatus Brocadia sinica".</title>
        <authorList>
            <person name="Oshiki M."/>
            <person name="Shinyako-Hata K."/>
            <person name="Satoh H."/>
            <person name="Okabe S."/>
        </authorList>
    </citation>
    <scope>NUCLEOTIDE SEQUENCE [LARGE SCALE GENOMIC DNA]</scope>
    <source>
        <strain evidence="2">JPN1</strain>
    </source>
</reference>
<keyword evidence="2" id="KW-1185">Reference proteome</keyword>
<dbReference type="Gene3D" id="2.60.40.10">
    <property type="entry name" value="Immunoglobulins"/>
    <property type="match status" value="1"/>
</dbReference>
<keyword evidence="1" id="KW-0378">Hydrolase</keyword>
<sequence length="67" mass="7127">MAMKKFTLLAVTLMLSLIFNFIVESKVNGEAPGTPADLEATAGSGMVNLSWDSVAGATDYNIPKFCK</sequence>
<accession>A0ABQ0K0T2</accession>
<dbReference type="GO" id="GO:0016787">
    <property type="term" value="F:hydrolase activity"/>
    <property type="evidence" value="ECO:0007669"/>
    <property type="project" value="UniProtKB-KW"/>
</dbReference>
<dbReference type="Proteomes" id="UP000032309">
    <property type="component" value="Unassembled WGS sequence"/>
</dbReference>
<dbReference type="InterPro" id="IPR013783">
    <property type="entry name" value="Ig-like_fold"/>
</dbReference>
<organism evidence="1 2">
    <name type="scientific">Candidatus Brocadia sinica JPN1</name>
    <dbReference type="NCBI Taxonomy" id="1197129"/>
    <lineage>
        <taxon>Bacteria</taxon>
        <taxon>Pseudomonadati</taxon>
        <taxon>Planctomycetota</taxon>
        <taxon>Candidatus Brocadiia</taxon>
        <taxon>Candidatus Brocadiales</taxon>
        <taxon>Candidatus Brocadiaceae</taxon>
        <taxon>Candidatus Brocadia</taxon>
    </lineage>
</organism>
<comment type="caution">
    <text evidence="1">The sequence shown here is derived from an EMBL/GenBank/DDBJ whole genome shotgun (WGS) entry which is preliminary data.</text>
</comment>